<dbReference type="GO" id="GO:0005840">
    <property type="term" value="C:ribosome"/>
    <property type="evidence" value="ECO:0007669"/>
    <property type="project" value="UniProtKB-KW"/>
</dbReference>
<keyword evidence="8" id="KW-0687">Ribonucleoprotein</keyword>
<protein>
    <recommendedName>
        <fullName evidence="5 6">[Ribosomal protein bS18]-alanine N-acetyltransferase</fullName>
        <ecNumber evidence="5 6">2.3.1.266</ecNumber>
    </recommendedName>
</protein>
<evidence type="ECO:0000256" key="2">
    <source>
        <dbReference type="ARBA" id="ARBA00022490"/>
    </source>
</evidence>
<keyword evidence="8" id="KW-0689">Ribosomal protein</keyword>
<comment type="catalytic activity">
    <reaction evidence="5 6">
        <text>N-terminal L-alanyl-[ribosomal protein bS18] + acetyl-CoA = N-terminal N(alpha)-acetyl-L-alanyl-[ribosomal protein bS18] + CoA + H(+)</text>
        <dbReference type="Rhea" id="RHEA:43756"/>
        <dbReference type="Rhea" id="RHEA-COMP:10676"/>
        <dbReference type="Rhea" id="RHEA-COMP:10677"/>
        <dbReference type="ChEBI" id="CHEBI:15378"/>
        <dbReference type="ChEBI" id="CHEBI:57287"/>
        <dbReference type="ChEBI" id="CHEBI:57288"/>
        <dbReference type="ChEBI" id="CHEBI:64718"/>
        <dbReference type="ChEBI" id="CHEBI:83683"/>
        <dbReference type="EC" id="2.3.1.266"/>
    </reaction>
</comment>
<dbReference type="Proteomes" id="UP000295341">
    <property type="component" value="Unassembled WGS sequence"/>
</dbReference>
<feature type="binding site" evidence="5">
    <location>
        <begin position="77"/>
        <end position="79"/>
    </location>
    <ligand>
        <name>acetyl-CoA</name>
        <dbReference type="ChEBI" id="CHEBI:57288"/>
    </ligand>
</feature>
<sequence length="155" mass="17747">MNAVPRPAWRLAPMHESQLDQVMDIEKRAYEFPWSEGIFRDCLKSGYSTWVVLDRDGGVIAYAVMTMAVGEAHILNLAVDPQFRREGMGRFMLNHLLTIARAAHTTVMLLEVRRSNKAAIRLYHAFGFQQIGTRRGYYPGIDQREDAFVLSLDLM</sequence>
<comment type="similarity">
    <text evidence="1 5 6">Belongs to the acetyltransferase family. RimI subfamily.</text>
</comment>
<dbReference type="Pfam" id="PF00583">
    <property type="entry name" value="Acetyltransf_1"/>
    <property type="match status" value="1"/>
</dbReference>
<reference evidence="8 9" key="1">
    <citation type="submission" date="2019-03" db="EMBL/GenBank/DDBJ databases">
        <title>Genomic Encyclopedia of Type Strains, Phase IV (KMG-IV): sequencing the most valuable type-strain genomes for metagenomic binning, comparative biology and taxonomic classification.</title>
        <authorList>
            <person name="Goeker M."/>
        </authorList>
    </citation>
    <scope>NUCLEOTIDE SEQUENCE [LARGE SCALE GENOMIC DNA]</scope>
    <source>
        <strain evidence="8 9">DSM 26377</strain>
    </source>
</reference>
<evidence type="ECO:0000256" key="3">
    <source>
        <dbReference type="ARBA" id="ARBA00022679"/>
    </source>
</evidence>
<dbReference type="InterPro" id="IPR006464">
    <property type="entry name" value="AcTrfase_RimI/Ard1"/>
</dbReference>
<organism evidence="8 9">
    <name type="scientific">Panacagrimonas perspica</name>
    <dbReference type="NCBI Taxonomy" id="381431"/>
    <lineage>
        <taxon>Bacteria</taxon>
        <taxon>Pseudomonadati</taxon>
        <taxon>Pseudomonadota</taxon>
        <taxon>Gammaproteobacteria</taxon>
        <taxon>Nevskiales</taxon>
        <taxon>Nevskiaceae</taxon>
        <taxon>Panacagrimonas</taxon>
    </lineage>
</organism>
<evidence type="ECO:0000313" key="9">
    <source>
        <dbReference type="Proteomes" id="UP000295341"/>
    </source>
</evidence>
<dbReference type="EC" id="2.3.1.266" evidence="5 6"/>
<feature type="active site" description="Proton acceptor" evidence="5">
    <location>
        <position position="111"/>
    </location>
</feature>
<dbReference type="GO" id="GO:0005737">
    <property type="term" value="C:cytoplasm"/>
    <property type="evidence" value="ECO:0007669"/>
    <property type="project" value="UniProtKB-SubCell"/>
</dbReference>
<dbReference type="NCBIfam" id="TIGR01575">
    <property type="entry name" value="rimI"/>
    <property type="match status" value="1"/>
</dbReference>
<dbReference type="InterPro" id="IPR016181">
    <property type="entry name" value="Acyl_CoA_acyltransferase"/>
</dbReference>
<dbReference type="InterPro" id="IPR050680">
    <property type="entry name" value="YpeA/RimI_acetyltransf"/>
</dbReference>
<dbReference type="PROSITE" id="PS51186">
    <property type="entry name" value="GNAT"/>
    <property type="match status" value="1"/>
</dbReference>
<comment type="subcellular location">
    <subcellularLocation>
        <location evidence="5 6">Cytoplasm</location>
    </subcellularLocation>
</comment>
<dbReference type="RefSeq" id="WP_133880903.1">
    <property type="nucleotide sequence ID" value="NZ_MWIN01000001.1"/>
</dbReference>
<keyword evidence="4 5" id="KW-0012">Acyltransferase</keyword>
<dbReference type="Gene3D" id="3.40.630.30">
    <property type="match status" value="1"/>
</dbReference>
<keyword evidence="2 5" id="KW-0963">Cytoplasm</keyword>
<comment type="caution">
    <text evidence="5">Lacks conserved residue(s) required for the propagation of feature annotation.</text>
</comment>
<dbReference type="AlphaFoldDB" id="A0A4S3KAG3"/>
<feature type="binding site" evidence="5">
    <location>
        <position position="116"/>
    </location>
    <ligand>
        <name>acetyl-CoA</name>
        <dbReference type="ChEBI" id="CHEBI:57288"/>
    </ligand>
</feature>
<feature type="active site" description="Proton donor" evidence="5">
    <location>
        <position position="123"/>
    </location>
</feature>
<evidence type="ECO:0000256" key="4">
    <source>
        <dbReference type="ARBA" id="ARBA00023315"/>
    </source>
</evidence>
<evidence type="ECO:0000256" key="5">
    <source>
        <dbReference type="HAMAP-Rule" id="MF_02210"/>
    </source>
</evidence>
<evidence type="ECO:0000256" key="1">
    <source>
        <dbReference type="ARBA" id="ARBA00005395"/>
    </source>
</evidence>
<keyword evidence="9" id="KW-1185">Reference proteome</keyword>
<comment type="caution">
    <text evidence="8">The sequence shown here is derived from an EMBL/GenBank/DDBJ whole genome shotgun (WGS) entry which is preliminary data.</text>
</comment>
<dbReference type="PANTHER" id="PTHR43420">
    <property type="entry name" value="ACETYLTRANSFERASE"/>
    <property type="match status" value="1"/>
</dbReference>
<dbReference type="OrthoDB" id="9796919at2"/>
<name>A0A4S3KAG3_9GAMM</name>
<dbReference type="InterPro" id="IPR000182">
    <property type="entry name" value="GNAT_dom"/>
</dbReference>
<gene>
    <name evidence="5" type="primary">rimI</name>
    <name evidence="8" type="ORF">DFR24_1797</name>
</gene>
<evidence type="ECO:0000259" key="7">
    <source>
        <dbReference type="PROSITE" id="PS51186"/>
    </source>
</evidence>
<dbReference type="EMBL" id="SOBT01000008">
    <property type="protein sequence ID" value="TDU32402.1"/>
    <property type="molecule type" value="Genomic_DNA"/>
</dbReference>
<dbReference type="GO" id="GO:0008999">
    <property type="term" value="F:protein-N-terminal-alanine acetyltransferase activity"/>
    <property type="evidence" value="ECO:0007669"/>
    <property type="project" value="UniProtKB-UniRule"/>
</dbReference>
<feature type="domain" description="N-acetyltransferase" evidence="7">
    <location>
        <begin position="9"/>
        <end position="155"/>
    </location>
</feature>
<dbReference type="SUPFAM" id="SSF55729">
    <property type="entry name" value="Acyl-CoA N-acyltransferases (Nat)"/>
    <property type="match status" value="1"/>
</dbReference>
<dbReference type="CDD" id="cd04301">
    <property type="entry name" value="NAT_SF"/>
    <property type="match status" value="1"/>
</dbReference>
<evidence type="ECO:0000313" key="8">
    <source>
        <dbReference type="EMBL" id="TDU32402.1"/>
    </source>
</evidence>
<keyword evidence="3 5" id="KW-0808">Transferase</keyword>
<comment type="function">
    <text evidence="5 6">Acetylates the N-terminal alanine of ribosomal protein bS18.</text>
</comment>
<dbReference type="InterPro" id="IPR043690">
    <property type="entry name" value="RimI"/>
</dbReference>
<accession>A0A4S3KAG3</accession>
<dbReference type="HAMAP" id="MF_02210">
    <property type="entry name" value="RimI"/>
    <property type="match status" value="1"/>
</dbReference>
<evidence type="ECO:0000256" key="6">
    <source>
        <dbReference type="RuleBase" id="RU363094"/>
    </source>
</evidence>
<proteinExistence type="inferred from homology"/>